<proteinExistence type="predicted"/>
<evidence type="ECO:0000256" key="1">
    <source>
        <dbReference type="SAM" id="MobiDB-lite"/>
    </source>
</evidence>
<evidence type="ECO:0000313" key="3">
    <source>
        <dbReference type="EMBL" id="KAJ9165702.1"/>
    </source>
</evidence>
<keyword evidence="2" id="KW-0472">Membrane</keyword>
<dbReference type="EMBL" id="JANBVN010000001">
    <property type="protein sequence ID" value="KAJ9165702.1"/>
    <property type="molecule type" value="Genomic_DNA"/>
</dbReference>
<name>A0AA38S343_9PEZI</name>
<feature type="compositionally biased region" description="Low complexity" evidence="1">
    <location>
        <begin position="241"/>
        <end position="250"/>
    </location>
</feature>
<dbReference type="AlphaFoldDB" id="A0AA38S343"/>
<accession>A0AA38S343</accession>
<gene>
    <name evidence="3" type="ORF">NKR19_g134</name>
</gene>
<feature type="compositionally biased region" description="Low complexity" evidence="1">
    <location>
        <begin position="205"/>
        <end position="217"/>
    </location>
</feature>
<feature type="region of interest" description="Disordered" evidence="1">
    <location>
        <begin position="1"/>
        <end position="29"/>
    </location>
</feature>
<feature type="compositionally biased region" description="Low complexity" evidence="1">
    <location>
        <begin position="184"/>
        <end position="197"/>
    </location>
</feature>
<organism evidence="3 4">
    <name type="scientific">Coniochaeta hoffmannii</name>
    <dbReference type="NCBI Taxonomy" id="91930"/>
    <lineage>
        <taxon>Eukaryota</taxon>
        <taxon>Fungi</taxon>
        <taxon>Dikarya</taxon>
        <taxon>Ascomycota</taxon>
        <taxon>Pezizomycotina</taxon>
        <taxon>Sordariomycetes</taxon>
        <taxon>Sordariomycetidae</taxon>
        <taxon>Coniochaetales</taxon>
        <taxon>Coniochaetaceae</taxon>
        <taxon>Coniochaeta</taxon>
    </lineage>
</organism>
<feature type="compositionally biased region" description="Polar residues" evidence="1">
    <location>
        <begin position="96"/>
        <end position="105"/>
    </location>
</feature>
<evidence type="ECO:0000313" key="4">
    <source>
        <dbReference type="Proteomes" id="UP001174691"/>
    </source>
</evidence>
<keyword evidence="2" id="KW-1133">Transmembrane helix</keyword>
<feature type="compositionally biased region" description="Pro residues" evidence="1">
    <location>
        <begin position="8"/>
        <end position="25"/>
    </location>
</feature>
<sequence length="250" mass="24924">MITTTTPTPTPPPTSTPLPPPPPPSSSSALTPEQIAGVVVGVFIFLLLLVLLAFLLRWLIRRRRSRLAAARQQITPPGSGPNPPPGGGVGGGGGDSTSLSASGLTGENEVRIVIRPPAPPRQGRVPSRGGRGGQWPMPPGHRGQTYSFFVEDTTTGESTPQRAGAGLGGGDPATWSIASERGSPRGTQSGTGTQSGSEGVGGSGLISVGWGSSSLSPPEGGWRGQPGARGGGAGGSGGYPQGSLGIGKAF</sequence>
<feature type="transmembrane region" description="Helical" evidence="2">
    <location>
        <begin position="35"/>
        <end position="56"/>
    </location>
</feature>
<reference evidence="3" key="1">
    <citation type="submission" date="2022-07" db="EMBL/GenBank/DDBJ databases">
        <title>Fungi with potential for degradation of polypropylene.</title>
        <authorList>
            <person name="Gostincar C."/>
        </authorList>
    </citation>
    <scope>NUCLEOTIDE SEQUENCE</scope>
    <source>
        <strain evidence="3">EXF-13287</strain>
    </source>
</reference>
<feature type="compositionally biased region" description="Gly residues" evidence="1">
    <location>
        <begin position="221"/>
        <end position="240"/>
    </location>
</feature>
<dbReference type="Proteomes" id="UP001174691">
    <property type="component" value="Unassembled WGS sequence"/>
</dbReference>
<protein>
    <submittedName>
        <fullName evidence="3">Uncharacterized protein</fullName>
    </submittedName>
</protein>
<feature type="region of interest" description="Disordered" evidence="1">
    <location>
        <begin position="70"/>
        <end position="250"/>
    </location>
</feature>
<keyword evidence="2" id="KW-0812">Transmembrane</keyword>
<evidence type="ECO:0000256" key="2">
    <source>
        <dbReference type="SAM" id="Phobius"/>
    </source>
</evidence>
<keyword evidence="4" id="KW-1185">Reference proteome</keyword>
<feature type="compositionally biased region" description="Polar residues" evidence="1">
    <location>
        <begin position="144"/>
        <end position="161"/>
    </location>
</feature>
<comment type="caution">
    <text evidence="3">The sequence shown here is derived from an EMBL/GenBank/DDBJ whole genome shotgun (WGS) entry which is preliminary data.</text>
</comment>